<dbReference type="GeneID" id="89938861"/>
<accession>A0AAN6TJ03</accession>
<sequence>MAFLPPEQTILTGSCLCTAVAYTITIPPLASRPLFPNALPTPVDNTTSPPTMVDTRLPLIDMDHCNSCRRACGGLIQCWLICPQDWVEFRLLSRQEEGHASVAEREAYPTASVVSNPSKELLERTYLGHYSSSPQVHRCFCSRCGTGLTWCTSRDRGPKWTLGAVVDIAVGTLDRASIERVRADRHMWWDDGVEWVRRMVSEGDGGLIKHPTYRLDEEVAPVAGASAGVGRVG</sequence>
<comment type="caution">
    <text evidence="1">The sequence shown here is derived from an EMBL/GenBank/DDBJ whole genome shotgun (WGS) entry which is preliminary data.</text>
</comment>
<name>A0AAN6TJ03_9PEZI</name>
<proteinExistence type="predicted"/>
<organism evidence="1 2">
    <name type="scientific">Canariomyces notabilis</name>
    <dbReference type="NCBI Taxonomy" id="2074819"/>
    <lineage>
        <taxon>Eukaryota</taxon>
        <taxon>Fungi</taxon>
        <taxon>Dikarya</taxon>
        <taxon>Ascomycota</taxon>
        <taxon>Pezizomycotina</taxon>
        <taxon>Sordariomycetes</taxon>
        <taxon>Sordariomycetidae</taxon>
        <taxon>Sordariales</taxon>
        <taxon>Chaetomiaceae</taxon>
        <taxon>Canariomyces</taxon>
    </lineage>
</organism>
<dbReference type="AlphaFoldDB" id="A0AAN6TJ03"/>
<evidence type="ECO:0000313" key="1">
    <source>
        <dbReference type="EMBL" id="KAK4114775.1"/>
    </source>
</evidence>
<reference evidence="1" key="2">
    <citation type="submission" date="2023-05" db="EMBL/GenBank/DDBJ databases">
        <authorList>
            <consortium name="Lawrence Berkeley National Laboratory"/>
            <person name="Steindorff A."/>
            <person name="Hensen N."/>
            <person name="Bonometti L."/>
            <person name="Westerberg I."/>
            <person name="Brannstrom I.O."/>
            <person name="Guillou S."/>
            <person name="Cros-Aarteil S."/>
            <person name="Calhoun S."/>
            <person name="Haridas S."/>
            <person name="Kuo A."/>
            <person name="Mondo S."/>
            <person name="Pangilinan J."/>
            <person name="Riley R."/>
            <person name="Labutti K."/>
            <person name="Andreopoulos B."/>
            <person name="Lipzen A."/>
            <person name="Chen C."/>
            <person name="Yanf M."/>
            <person name="Daum C."/>
            <person name="Ng V."/>
            <person name="Clum A."/>
            <person name="Ohm R."/>
            <person name="Martin F."/>
            <person name="Silar P."/>
            <person name="Natvig D."/>
            <person name="Lalanne C."/>
            <person name="Gautier V."/>
            <person name="Ament-Velasquez S.L."/>
            <person name="Kruys A."/>
            <person name="Hutchinson M.I."/>
            <person name="Powell A.J."/>
            <person name="Barry K."/>
            <person name="Miller A.N."/>
            <person name="Grigoriev I.V."/>
            <person name="Debuchy R."/>
            <person name="Gladieux P."/>
            <person name="Thoren M.H."/>
            <person name="Johannesson H."/>
        </authorList>
    </citation>
    <scope>NUCLEOTIDE SEQUENCE</scope>
    <source>
        <strain evidence="1">CBS 508.74</strain>
    </source>
</reference>
<protein>
    <recommendedName>
        <fullName evidence="3">CENP-V/GFA domain-containing protein</fullName>
    </recommendedName>
</protein>
<dbReference type="EMBL" id="MU853336">
    <property type="protein sequence ID" value="KAK4114775.1"/>
    <property type="molecule type" value="Genomic_DNA"/>
</dbReference>
<evidence type="ECO:0000313" key="2">
    <source>
        <dbReference type="Proteomes" id="UP001302812"/>
    </source>
</evidence>
<gene>
    <name evidence="1" type="ORF">N656DRAFT_776947</name>
</gene>
<dbReference type="Gene3D" id="3.90.1590.10">
    <property type="entry name" value="glutathione-dependent formaldehyde- activating enzyme (gfa)"/>
    <property type="match status" value="1"/>
</dbReference>
<dbReference type="RefSeq" id="XP_064672345.1">
    <property type="nucleotide sequence ID" value="XM_064814736.1"/>
</dbReference>
<evidence type="ECO:0008006" key="3">
    <source>
        <dbReference type="Google" id="ProtNLM"/>
    </source>
</evidence>
<dbReference type="Proteomes" id="UP001302812">
    <property type="component" value="Unassembled WGS sequence"/>
</dbReference>
<dbReference type="InterPro" id="IPR011057">
    <property type="entry name" value="Mss4-like_sf"/>
</dbReference>
<keyword evidence="2" id="KW-1185">Reference proteome</keyword>
<dbReference type="SUPFAM" id="SSF51316">
    <property type="entry name" value="Mss4-like"/>
    <property type="match status" value="1"/>
</dbReference>
<dbReference type="PANTHER" id="PTHR33337:SF40">
    <property type="entry name" value="CENP-V_GFA DOMAIN-CONTAINING PROTEIN-RELATED"/>
    <property type="match status" value="1"/>
</dbReference>
<reference evidence="1" key="1">
    <citation type="journal article" date="2023" name="Mol. Phylogenet. Evol.">
        <title>Genome-scale phylogeny and comparative genomics of the fungal order Sordariales.</title>
        <authorList>
            <person name="Hensen N."/>
            <person name="Bonometti L."/>
            <person name="Westerberg I."/>
            <person name="Brannstrom I.O."/>
            <person name="Guillou S."/>
            <person name="Cros-Aarteil S."/>
            <person name="Calhoun S."/>
            <person name="Haridas S."/>
            <person name="Kuo A."/>
            <person name="Mondo S."/>
            <person name="Pangilinan J."/>
            <person name="Riley R."/>
            <person name="LaButti K."/>
            <person name="Andreopoulos B."/>
            <person name="Lipzen A."/>
            <person name="Chen C."/>
            <person name="Yan M."/>
            <person name="Daum C."/>
            <person name="Ng V."/>
            <person name="Clum A."/>
            <person name="Steindorff A."/>
            <person name="Ohm R.A."/>
            <person name="Martin F."/>
            <person name="Silar P."/>
            <person name="Natvig D.O."/>
            <person name="Lalanne C."/>
            <person name="Gautier V."/>
            <person name="Ament-Velasquez S.L."/>
            <person name="Kruys A."/>
            <person name="Hutchinson M.I."/>
            <person name="Powell A.J."/>
            <person name="Barry K."/>
            <person name="Miller A.N."/>
            <person name="Grigoriev I.V."/>
            <person name="Debuchy R."/>
            <person name="Gladieux P."/>
            <person name="Hiltunen Thoren M."/>
            <person name="Johannesson H."/>
        </authorList>
    </citation>
    <scope>NUCLEOTIDE SEQUENCE</scope>
    <source>
        <strain evidence="1">CBS 508.74</strain>
    </source>
</reference>
<dbReference type="PANTHER" id="PTHR33337">
    <property type="entry name" value="GFA DOMAIN-CONTAINING PROTEIN"/>
    <property type="match status" value="1"/>
</dbReference>